<gene>
    <name evidence="1" type="ORF">C9382_14795</name>
</gene>
<evidence type="ECO:0000313" key="1">
    <source>
        <dbReference type="EMBL" id="PTC28329.1"/>
    </source>
</evidence>
<dbReference type="OrthoDB" id="7029997at2"/>
<name>A0A2T4FY33_9PSED</name>
<dbReference type="Proteomes" id="UP000240571">
    <property type="component" value="Unassembled WGS sequence"/>
</dbReference>
<comment type="caution">
    <text evidence="1">The sequence shown here is derived from an EMBL/GenBank/DDBJ whole genome shotgun (WGS) entry which is preliminary data.</text>
</comment>
<accession>A0A2T4FY33</accession>
<dbReference type="AlphaFoldDB" id="A0A2T4FY33"/>
<protein>
    <submittedName>
        <fullName evidence="1">Uncharacterized protein</fullName>
    </submittedName>
</protein>
<organism evidence="1 2">
    <name type="scientific">Pseudomonas aylmerensis</name>
    <dbReference type="NCBI Taxonomy" id="1869229"/>
    <lineage>
        <taxon>Bacteria</taxon>
        <taxon>Pseudomonadati</taxon>
        <taxon>Pseudomonadota</taxon>
        <taxon>Gammaproteobacteria</taxon>
        <taxon>Pseudomonadales</taxon>
        <taxon>Pseudomonadaceae</taxon>
        <taxon>Pseudomonas</taxon>
    </lineage>
</organism>
<evidence type="ECO:0000313" key="2">
    <source>
        <dbReference type="Proteomes" id="UP000240571"/>
    </source>
</evidence>
<reference evidence="1 2" key="1">
    <citation type="submission" date="2018-03" db="EMBL/GenBank/DDBJ databases">
        <title>Diversity of bacteria associated with corn roots inoculated with woodland soils in Canada, and Description of Pseudomonas aylmerense sp. nov.</title>
        <authorList>
            <person name="Tambong J.T."/>
            <person name="Xu R."/>
            <person name="Tchagang C."/>
        </authorList>
    </citation>
    <scope>NUCLEOTIDE SEQUENCE [LARGE SCALE GENOMIC DNA]</scope>
    <source>
        <strain evidence="1 2">S1E44</strain>
    </source>
</reference>
<proteinExistence type="predicted"/>
<dbReference type="EMBL" id="PYWW01000036">
    <property type="protein sequence ID" value="PTC28329.1"/>
    <property type="molecule type" value="Genomic_DNA"/>
</dbReference>
<sequence>MWERACSRRRWISHPVHRLTHRFREQARSHIFDRCSAWDSGCCTNSFTDGTTRFQPWNTSQMWERACSRRRWISHPIHRLNHRFRGQARSHSFDRCSACDSRCCAHIFTDGTTRFQPWNTS</sequence>